<feature type="domain" description="Arrestin-like N-terminal" evidence="2">
    <location>
        <begin position="12"/>
        <end position="154"/>
    </location>
</feature>
<evidence type="ECO:0000313" key="4">
    <source>
        <dbReference type="WBParaSite" id="PSAMB.scaffold611size45706.g7386.t1"/>
    </source>
</evidence>
<dbReference type="GO" id="GO:0005737">
    <property type="term" value="C:cytoplasm"/>
    <property type="evidence" value="ECO:0007669"/>
    <property type="project" value="TreeGrafter"/>
</dbReference>
<dbReference type="InterPro" id="IPR014756">
    <property type="entry name" value="Ig_E-set"/>
</dbReference>
<dbReference type="WBParaSite" id="PSAMB.scaffold611size45706.g7386.t1">
    <property type="protein sequence ID" value="PSAMB.scaffold611size45706.g7386.t1"/>
    <property type="gene ID" value="PSAMB.scaffold611size45706.g7386"/>
</dbReference>
<organism evidence="3 4">
    <name type="scientific">Plectus sambesii</name>
    <dbReference type="NCBI Taxonomy" id="2011161"/>
    <lineage>
        <taxon>Eukaryota</taxon>
        <taxon>Metazoa</taxon>
        <taxon>Ecdysozoa</taxon>
        <taxon>Nematoda</taxon>
        <taxon>Chromadorea</taxon>
        <taxon>Plectida</taxon>
        <taxon>Plectina</taxon>
        <taxon>Plectoidea</taxon>
        <taxon>Plectidae</taxon>
        <taxon>Plectus</taxon>
    </lineage>
</organism>
<evidence type="ECO:0000259" key="2">
    <source>
        <dbReference type="Pfam" id="PF00339"/>
    </source>
</evidence>
<dbReference type="InterPro" id="IPR011021">
    <property type="entry name" value="Arrestin-like_N"/>
</dbReference>
<dbReference type="GO" id="GO:0015031">
    <property type="term" value="P:protein transport"/>
    <property type="evidence" value="ECO:0007669"/>
    <property type="project" value="TreeGrafter"/>
</dbReference>
<sequence>MKKAVRSFRVHIDRPVVKAGRLLSGRISFCLRETVGVKSITLLFEGHSKTSYGCATTPLDGDGGGSPTYLFRVQVPMTPCLFEYEKDGKLKVPAGEHELPFGFPVPLASPTTFAGKHGYILYRCKAKLCTSLSLGQADFRAEAPFRVIGLEDLNWHPYTLLPVSWCDEYKRRVLCMTKTDVTVVMRLPRTGYALGKCRPPTSIVCSHAMRVVLSGARPQFAVNTVHGRRSRKRE</sequence>
<comment type="similarity">
    <text evidence="1">Belongs to the arrestin family.</text>
</comment>
<dbReference type="Pfam" id="PF00339">
    <property type="entry name" value="Arrestin_N"/>
    <property type="match status" value="1"/>
</dbReference>
<reference evidence="4" key="1">
    <citation type="submission" date="2022-11" db="UniProtKB">
        <authorList>
            <consortium name="WormBaseParasite"/>
        </authorList>
    </citation>
    <scope>IDENTIFICATION</scope>
</reference>
<accession>A0A914X244</accession>
<keyword evidence="3" id="KW-1185">Reference proteome</keyword>
<dbReference type="Proteomes" id="UP000887566">
    <property type="component" value="Unplaced"/>
</dbReference>
<dbReference type="InterPro" id="IPR050357">
    <property type="entry name" value="Arrestin_domain-protein"/>
</dbReference>
<dbReference type="InterPro" id="IPR014752">
    <property type="entry name" value="Arrestin-like_C"/>
</dbReference>
<dbReference type="SUPFAM" id="SSF81296">
    <property type="entry name" value="E set domains"/>
    <property type="match status" value="1"/>
</dbReference>
<dbReference type="AlphaFoldDB" id="A0A914X244"/>
<name>A0A914X244_9BILA</name>
<protein>
    <submittedName>
        <fullName evidence="4">Arrestin-like N-terminal domain-containing protein</fullName>
    </submittedName>
</protein>
<dbReference type="PANTHER" id="PTHR11188:SF130">
    <property type="entry name" value="ARRESTIN C-TERMINAL-LIKE DOMAIN-CONTAINING PROTEIN"/>
    <property type="match status" value="1"/>
</dbReference>
<dbReference type="Gene3D" id="2.60.40.640">
    <property type="match status" value="1"/>
</dbReference>
<evidence type="ECO:0000256" key="1">
    <source>
        <dbReference type="ARBA" id="ARBA00005298"/>
    </source>
</evidence>
<evidence type="ECO:0000313" key="3">
    <source>
        <dbReference type="Proteomes" id="UP000887566"/>
    </source>
</evidence>
<dbReference type="PANTHER" id="PTHR11188">
    <property type="entry name" value="ARRESTIN DOMAIN CONTAINING PROTEIN"/>
    <property type="match status" value="1"/>
</dbReference>
<proteinExistence type="inferred from homology"/>